<dbReference type="EMBL" id="CAJVAF010000318">
    <property type="protein sequence ID" value="CAG7597036.1"/>
    <property type="molecule type" value="Genomic_DNA"/>
</dbReference>
<evidence type="ECO:0000313" key="2">
    <source>
        <dbReference type="Proteomes" id="UP000837675"/>
    </source>
</evidence>
<keyword evidence="2" id="KW-1185">Reference proteome</keyword>
<sequence>MRYTISNKQANLFTAENLRAITRSFSITTELEVFKEILQDYVKRGI</sequence>
<dbReference type="Proteomes" id="UP000837675">
    <property type="component" value="Unassembled WGS sequence"/>
</dbReference>
<gene>
    <name evidence="1" type="ORF">MHYMCMPASI_00906</name>
</gene>
<name>A0A8S4BWW4_9ACAR</name>
<protein>
    <submittedName>
        <fullName evidence="1">Uncharacterized protein</fullName>
    </submittedName>
</protein>
<comment type="caution">
    <text evidence="1">The sequence shown here is derived from an EMBL/GenBank/DDBJ whole genome shotgun (WGS) entry which is preliminary data.</text>
</comment>
<accession>A0A8S4BWW4</accession>
<dbReference type="AlphaFoldDB" id="A0A8S4BWW4"/>
<evidence type="ECO:0000313" key="1">
    <source>
        <dbReference type="EMBL" id="CAG7597036.1"/>
    </source>
</evidence>
<proteinExistence type="predicted"/>
<reference evidence="1" key="1">
    <citation type="submission" date="2021-06" db="EMBL/GenBank/DDBJ databases">
        <authorList>
            <person name="Nardi T."/>
            <person name="Nardi T."/>
        </authorList>
    </citation>
    <scope>NUCLEOTIDE SEQUENCE</scope>
</reference>
<organism evidence="1 2">
    <name type="scientific">Hyalomma marginatum</name>
    <dbReference type="NCBI Taxonomy" id="34627"/>
    <lineage>
        <taxon>Eukaryota</taxon>
        <taxon>Metazoa</taxon>
        <taxon>Ecdysozoa</taxon>
        <taxon>Arthropoda</taxon>
        <taxon>Chelicerata</taxon>
        <taxon>Arachnida</taxon>
        <taxon>Acari</taxon>
        <taxon>Parasitiformes</taxon>
        <taxon>Ixodida</taxon>
        <taxon>Ixodoidea</taxon>
        <taxon>Ixodidae</taxon>
        <taxon>Hyalomminae</taxon>
        <taxon>Hyalomma</taxon>
    </lineage>
</organism>